<protein>
    <submittedName>
        <fullName evidence="2">21 kDa hemolysin</fullName>
    </submittedName>
</protein>
<dbReference type="AlphaFoldDB" id="A0A291B7S0"/>
<dbReference type="EMBL" id="CP020660">
    <property type="protein sequence ID" value="ATF09045.1"/>
    <property type="molecule type" value="Genomic_DNA"/>
</dbReference>
<dbReference type="Pfam" id="PF04972">
    <property type="entry name" value="BON"/>
    <property type="match status" value="2"/>
</dbReference>
<dbReference type="InterPro" id="IPR007055">
    <property type="entry name" value="BON_dom"/>
</dbReference>
<sequence length="198" mass="22206">MSLLIRTSSQHMANNNFRRQLMTQRILLVMSIFMLSACSLIDKQDTRTAKREWMDTQHSMEIAGIINKATFKNDARVNAAIYNGKVLLVGQASKTFSKQSLVDKIRGIKGVVIVYDQIRIKQPLSLAGVSEDTWLTTKVKLALIGSKKLKEASVKVITEDSEVFLLGYVTLEQGNEATEITRNLSGVKQVIKGFHYVE</sequence>
<feature type="domain" description="BON" evidence="1">
    <location>
        <begin position="131"/>
        <end position="198"/>
    </location>
</feature>
<evidence type="ECO:0000313" key="2">
    <source>
        <dbReference type="EMBL" id="ATF09045.1"/>
    </source>
</evidence>
<reference evidence="3" key="1">
    <citation type="submission" date="2017-04" db="EMBL/GenBank/DDBJ databases">
        <title>Genome evolution of the luminous symbionts of deep sea anglerfish.</title>
        <authorList>
            <person name="Hendry T.A."/>
        </authorList>
    </citation>
    <scope>NUCLEOTIDE SEQUENCE [LARGE SCALE GENOMIC DNA]</scope>
</reference>
<gene>
    <name evidence="2" type="ORF">BTN50_0518</name>
</gene>
<name>A0A291B7S0_9GAMM</name>
<dbReference type="KEGG" id="elux:BTN50_0518"/>
<dbReference type="Proteomes" id="UP000218160">
    <property type="component" value="Chromosome 1"/>
</dbReference>
<dbReference type="InterPro" id="IPR051686">
    <property type="entry name" value="Lipoprotein_DolP"/>
</dbReference>
<dbReference type="PANTHER" id="PTHR34606">
    <property type="entry name" value="BON DOMAIN-CONTAINING PROTEIN"/>
    <property type="match status" value="1"/>
</dbReference>
<dbReference type="PANTHER" id="PTHR34606:SF4">
    <property type="entry name" value="OUTER MEMBRANE LIPOPROTEIN DOLP"/>
    <property type="match status" value="1"/>
</dbReference>
<dbReference type="PROSITE" id="PS50914">
    <property type="entry name" value="BON"/>
    <property type="match status" value="2"/>
</dbReference>
<proteinExistence type="predicted"/>
<accession>A0A291B7S0</accession>
<keyword evidence="3" id="KW-1185">Reference proteome</keyword>
<organism evidence="2 3">
    <name type="scientific">Candidatus Enterovibrio altilux</name>
    <dbReference type="NCBI Taxonomy" id="1927128"/>
    <lineage>
        <taxon>Bacteria</taxon>
        <taxon>Pseudomonadati</taxon>
        <taxon>Pseudomonadota</taxon>
        <taxon>Gammaproteobacteria</taxon>
        <taxon>Vibrionales</taxon>
        <taxon>Vibrionaceae</taxon>
        <taxon>Enterovibrio</taxon>
    </lineage>
</organism>
<feature type="domain" description="BON" evidence="1">
    <location>
        <begin position="54"/>
        <end position="122"/>
    </location>
</feature>
<evidence type="ECO:0000313" key="3">
    <source>
        <dbReference type="Proteomes" id="UP000218160"/>
    </source>
</evidence>
<evidence type="ECO:0000259" key="1">
    <source>
        <dbReference type="PROSITE" id="PS50914"/>
    </source>
</evidence>